<keyword evidence="3 6" id="KW-0812">Transmembrane</keyword>
<evidence type="ECO:0000259" key="7">
    <source>
        <dbReference type="Pfam" id="PF00892"/>
    </source>
</evidence>
<sequence>MLGSLRALLAANAATGLFVLLWSSGALFAHLGVTHAPAFAFLLLRFIIAFAVLLLIGAWRRRWLPAPGSRINVALTGALLIGGYSICYLLALDKGVTPGVLATILGIQPILTLVLIERQLSPRRLVGLLLALGGLALLVYRSLAMAHFSVSGILYALAALLCMSLGAILQKSLNQAPADVLPLQIGVSLLLCLLFAPFQSTALELSPEVVTSVLWMAIVISVLAQLLFYQLVRTGNLVNVTSLFYLVPLVTTLLDYLILGHRLEAQSGLGMGAILIGLVLVFRQKKSCIN</sequence>
<evidence type="ECO:0000256" key="5">
    <source>
        <dbReference type="ARBA" id="ARBA00023136"/>
    </source>
</evidence>
<evidence type="ECO:0000256" key="6">
    <source>
        <dbReference type="SAM" id="Phobius"/>
    </source>
</evidence>
<dbReference type="Pfam" id="PF00892">
    <property type="entry name" value="EamA"/>
    <property type="match status" value="2"/>
</dbReference>
<evidence type="ECO:0000313" key="9">
    <source>
        <dbReference type="Proteomes" id="UP000616499"/>
    </source>
</evidence>
<dbReference type="Proteomes" id="UP000616499">
    <property type="component" value="Unassembled WGS sequence"/>
</dbReference>
<dbReference type="InterPro" id="IPR000620">
    <property type="entry name" value="EamA_dom"/>
</dbReference>
<organism evidence="8 9">
    <name type="scientific">Pseudomonas asuensis</name>
    <dbReference type="NCBI Taxonomy" id="1825787"/>
    <lineage>
        <taxon>Bacteria</taxon>
        <taxon>Pseudomonadati</taxon>
        <taxon>Pseudomonadota</taxon>
        <taxon>Gammaproteobacteria</taxon>
        <taxon>Pseudomonadales</taxon>
        <taxon>Pseudomonadaceae</taxon>
        <taxon>Pseudomonas</taxon>
    </lineage>
</organism>
<feature type="transmembrane region" description="Helical" evidence="6">
    <location>
        <begin position="181"/>
        <end position="198"/>
    </location>
</feature>
<evidence type="ECO:0000256" key="4">
    <source>
        <dbReference type="ARBA" id="ARBA00022989"/>
    </source>
</evidence>
<feature type="domain" description="EamA" evidence="7">
    <location>
        <begin position="18"/>
        <end position="139"/>
    </location>
</feature>
<feature type="transmembrane region" description="Helical" evidence="6">
    <location>
        <begin position="265"/>
        <end position="282"/>
    </location>
</feature>
<dbReference type="RefSeq" id="WP_188864167.1">
    <property type="nucleotide sequence ID" value="NZ_BMNW01000001.1"/>
</dbReference>
<feature type="transmembrane region" description="Helical" evidence="6">
    <location>
        <begin position="149"/>
        <end position="169"/>
    </location>
</feature>
<feature type="transmembrane region" description="Helical" evidence="6">
    <location>
        <begin position="71"/>
        <end position="91"/>
    </location>
</feature>
<feature type="transmembrane region" description="Helical" evidence="6">
    <location>
        <begin position="210"/>
        <end position="229"/>
    </location>
</feature>
<dbReference type="EMBL" id="BMNW01000001">
    <property type="protein sequence ID" value="GGL94302.1"/>
    <property type="molecule type" value="Genomic_DNA"/>
</dbReference>
<dbReference type="PANTHER" id="PTHR32322">
    <property type="entry name" value="INNER MEMBRANE TRANSPORTER"/>
    <property type="match status" value="1"/>
</dbReference>
<evidence type="ECO:0000256" key="1">
    <source>
        <dbReference type="ARBA" id="ARBA00004141"/>
    </source>
</evidence>
<dbReference type="InterPro" id="IPR037185">
    <property type="entry name" value="EmrE-like"/>
</dbReference>
<feature type="transmembrane region" description="Helical" evidence="6">
    <location>
        <begin position="97"/>
        <end position="116"/>
    </location>
</feature>
<proteinExistence type="inferred from homology"/>
<comment type="similarity">
    <text evidence="2">Belongs to the EamA transporter family.</text>
</comment>
<gene>
    <name evidence="8" type="ORF">GCM10009425_01520</name>
</gene>
<accession>A0ABQ2GG72</accession>
<dbReference type="PANTHER" id="PTHR32322:SF2">
    <property type="entry name" value="EAMA DOMAIN-CONTAINING PROTEIN"/>
    <property type="match status" value="1"/>
</dbReference>
<evidence type="ECO:0000256" key="2">
    <source>
        <dbReference type="ARBA" id="ARBA00007362"/>
    </source>
</evidence>
<dbReference type="SUPFAM" id="SSF103481">
    <property type="entry name" value="Multidrug resistance efflux transporter EmrE"/>
    <property type="match status" value="2"/>
</dbReference>
<keyword evidence="9" id="KW-1185">Reference proteome</keyword>
<name>A0ABQ2GG72_9PSED</name>
<feature type="transmembrane region" description="Helical" evidence="6">
    <location>
        <begin position="125"/>
        <end position="143"/>
    </location>
</feature>
<dbReference type="InterPro" id="IPR050638">
    <property type="entry name" value="AA-Vitamin_Transporters"/>
</dbReference>
<evidence type="ECO:0000313" key="8">
    <source>
        <dbReference type="EMBL" id="GGL94302.1"/>
    </source>
</evidence>
<feature type="transmembrane region" description="Helical" evidence="6">
    <location>
        <begin position="236"/>
        <end position="259"/>
    </location>
</feature>
<protein>
    <submittedName>
        <fullName evidence="8">Membrane protein</fullName>
    </submittedName>
</protein>
<keyword evidence="5 6" id="KW-0472">Membrane</keyword>
<keyword evidence="4 6" id="KW-1133">Transmembrane helix</keyword>
<reference evidence="9" key="1">
    <citation type="journal article" date="2019" name="Int. J. Syst. Evol. Microbiol.">
        <title>The Global Catalogue of Microorganisms (GCM) 10K type strain sequencing project: providing services to taxonomists for standard genome sequencing and annotation.</title>
        <authorList>
            <consortium name="The Broad Institute Genomics Platform"/>
            <consortium name="The Broad Institute Genome Sequencing Center for Infectious Disease"/>
            <person name="Wu L."/>
            <person name="Ma J."/>
        </authorList>
    </citation>
    <scope>NUCLEOTIDE SEQUENCE [LARGE SCALE GENOMIC DNA]</scope>
    <source>
        <strain evidence="9">JCM 13501</strain>
    </source>
</reference>
<comment type="subcellular location">
    <subcellularLocation>
        <location evidence="1">Membrane</location>
        <topology evidence="1">Multi-pass membrane protein</topology>
    </subcellularLocation>
</comment>
<feature type="transmembrane region" description="Helical" evidence="6">
    <location>
        <begin position="38"/>
        <end position="59"/>
    </location>
</feature>
<evidence type="ECO:0000256" key="3">
    <source>
        <dbReference type="ARBA" id="ARBA00022692"/>
    </source>
</evidence>
<comment type="caution">
    <text evidence="8">The sequence shown here is derived from an EMBL/GenBank/DDBJ whole genome shotgun (WGS) entry which is preliminary data.</text>
</comment>
<feature type="domain" description="EamA" evidence="7">
    <location>
        <begin position="151"/>
        <end position="282"/>
    </location>
</feature>